<gene>
    <name evidence="1" type="ORF">A2U01_0006744</name>
</gene>
<dbReference type="EMBL" id="LXQA010009338">
    <property type="protein sequence ID" value="MCH85892.1"/>
    <property type="molecule type" value="Genomic_DNA"/>
</dbReference>
<dbReference type="AlphaFoldDB" id="A0A392MEG3"/>
<dbReference type="Proteomes" id="UP000265520">
    <property type="component" value="Unassembled WGS sequence"/>
</dbReference>
<organism evidence="1 2">
    <name type="scientific">Trifolium medium</name>
    <dbReference type="NCBI Taxonomy" id="97028"/>
    <lineage>
        <taxon>Eukaryota</taxon>
        <taxon>Viridiplantae</taxon>
        <taxon>Streptophyta</taxon>
        <taxon>Embryophyta</taxon>
        <taxon>Tracheophyta</taxon>
        <taxon>Spermatophyta</taxon>
        <taxon>Magnoliopsida</taxon>
        <taxon>eudicotyledons</taxon>
        <taxon>Gunneridae</taxon>
        <taxon>Pentapetalae</taxon>
        <taxon>rosids</taxon>
        <taxon>fabids</taxon>
        <taxon>Fabales</taxon>
        <taxon>Fabaceae</taxon>
        <taxon>Papilionoideae</taxon>
        <taxon>50 kb inversion clade</taxon>
        <taxon>NPAAA clade</taxon>
        <taxon>Hologalegina</taxon>
        <taxon>IRL clade</taxon>
        <taxon>Trifolieae</taxon>
        <taxon>Trifolium</taxon>
    </lineage>
</organism>
<reference evidence="1 2" key="1">
    <citation type="journal article" date="2018" name="Front. Plant Sci.">
        <title>Red Clover (Trifolium pratense) and Zigzag Clover (T. medium) - A Picture of Genomic Similarities and Differences.</title>
        <authorList>
            <person name="Dluhosova J."/>
            <person name="Istvanek J."/>
            <person name="Nedelnik J."/>
            <person name="Repkova J."/>
        </authorList>
    </citation>
    <scope>NUCLEOTIDE SEQUENCE [LARGE SCALE GENOMIC DNA]</scope>
    <source>
        <strain evidence="2">cv. 10/8</strain>
        <tissue evidence="1">Leaf</tissue>
    </source>
</reference>
<evidence type="ECO:0000313" key="1">
    <source>
        <dbReference type="EMBL" id="MCH85892.1"/>
    </source>
</evidence>
<protein>
    <submittedName>
        <fullName evidence="1">Uncharacterized protein</fullName>
    </submittedName>
</protein>
<proteinExistence type="predicted"/>
<comment type="caution">
    <text evidence="1">The sequence shown here is derived from an EMBL/GenBank/DDBJ whole genome shotgun (WGS) entry which is preliminary data.</text>
</comment>
<accession>A0A392MEG3</accession>
<keyword evidence="2" id="KW-1185">Reference proteome</keyword>
<name>A0A392MEG3_9FABA</name>
<evidence type="ECO:0000313" key="2">
    <source>
        <dbReference type="Proteomes" id="UP000265520"/>
    </source>
</evidence>
<sequence>MQSWFLTALNLNPYKMNYITSSTISINGEKYKWYSIQPPKSITKKILGTQIHPRTVVAVAAESLPSFTSRDAKEGDGIGFEDVMQLSEWFGLKNPWWSCWIHSCFRFITLAAATLRLYYLLQSFVTGLRLIG</sequence>